<dbReference type="EMBL" id="CP005587">
    <property type="protein sequence ID" value="AGK57993.1"/>
    <property type="molecule type" value="Genomic_DNA"/>
</dbReference>
<feature type="signal peptide" evidence="2">
    <location>
        <begin position="1"/>
        <end position="21"/>
    </location>
</feature>
<name>N0B4S9_9HYPH</name>
<evidence type="ECO:0000256" key="1">
    <source>
        <dbReference type="SAM" id="MobiDB-lite"/>
    </source>
</evidence>
<reference evidence="3 4" key="1">
    <citation type="journal article" date="2013" name="Genome Announc.">
        <title>Genome sequences for three denitrifying bacterial strains isolated from a uranium- and nitrate-contaminated subsurface environment.</title>
        <authorList>
            <person name="Venkatramanan R."/>
            <person name="Prakash O."/>
            <person name="Woyke T."/>
            <person name="Chain P."/>
            <person name="Goodwin L.A."/>
            <person name="Watson D."/>
            <person name="Brooks S."/>
            <person name="Kostka J.E."/>
            <person name="Green S.J."/>
        </authorList>
    </citation>
    <scope>NUCLEOTIDE SEQUENCE [LARGE SCALE GENOMIC DNA]</scope>
    <source>
        <strain evidence="3 4">1NES1</strain>
    </source>
</reference>
<keyword evidence="4" id="KW-1185">Reference proteome</keyword>
<dbReference type="RefSeq" id="WP_015598024.1">
    <property type="nucleotide sequence ID" value="NC_021172.1"/>
</dbReference>
<feature type="chain" id="PRO_5004105166" evidence="2">
    <location>
        <begin position="22"/>
        <end position="336"/>
    </location>
</feature>
<accession>N0B4S9</accession>
<dbReference type="STRING" id="670307.HYPDE_31593"/>
<dbReference type="eggNOG" id="ENOG502Z88W">
    <property type="taxonomic scope" value="Bacteria"/>
</dbReference>
<feature type="region of interest" description="Disordered" evidence="1">
    <location>
        <begin position="304"/>
        <end position="336"/>
    </location>
</feature>
<evidence type="ECO:0000256" key="2">
    <source>
        <dbReference type="SAM" id="SignalP"/>
    </source>
</evidence>
<evidence type="ECO:0000313" key="4">
    <source>
        <dbReference type="Proteomes" id="UP000005952"/>
    </source>
</evidence>
<keyword evidence="2" id="KW-0732">Signal</keyword>
<feature type="compositionally biased region" description="Polar residues" evidence="1">
    <location>
        <begin position="327"/>
        <end position="336"/>
    </location>
</feature>
<protein>
    <submittedName>
        <fullName evidence="3">Uncharacterized protein</fullName>
    </submittedName>
</protein>
<organism evidence="3 4">
    <name type="scientific">Hyphomicrobium denitrificans 1NES1</name>
    <dbReference type="NCBI Taxonomy" id="670307"/>
    <lineage>
        <taxon>Bacteria</taxon>
        <taxon>Pseudomonadati</taxon>
        <taxon>Pseudomonadota</taxon>
        <taxon>Alphaproteobacteria</taxon>
        <taxon>Hyphomicrobiales</taxon>
        <taxon>Hyphomicrobiaceae</taxon>
        <taxon>Hyphomicrobium</taxon>
    </lineage>
</organism>
<gene>
    <name evidence="3" type="ORF">HYPDE_31593</name>
</gene>
<sequence length="336" mass="37486">MPQCLRSLVFAFLLMAPLVTAARAASLDGLGVDVKNESEPVLCAEKDNVAVSFTNKDVRSFRIEAAHPVYLSSAMRNNLEPDWTACDMASDPNFKPPGEPKKVTLYEDPSVWVIGYTFPTFWRPATAKVRIGDRVDSSIHMLQFWIHEDDDAEEVLVLYPQDGYWRPRPMTPDNMRTTAYGSSFLIGPLEYDGRPLVNIEEVTIDPKKRSFSLKFAKGGSAMLKIASVNTNRIALDVSFDQGISGGPFAMLRSMYVTEFNNDAARIAVREHGAKGWREDNIMKFDHARATDIWIGRLTPSQHNTTSPDIVFNSFSDGPLPKRPKSEAPSQPASKPQ</sequence>
<dbReference type="AlphaFoldDB" id="N0B4S9"/>
<dbReference type="HOGENOM" id="CLU_846546_0_0_5"/>
<evidence type="ECO:0000313" key="3">
    <source>
        <dbReference type="EMBL" id="AGK57993.1"/>
    </source>
</evidence>
<dbReference type="Proteomes" id="UP000005952">
    <property type="component" value="Chromosome"/>
</dbReference>
<feature type="compositionally biased region" description="Polar residues" evidence="1">
    <location>
        <begin position="304"/>
        <end position="315"/>
    </location>
</feature>
<dbReference type="OrthoDB" id="7929599at2"/>
<dbReference type="KEGG" id="hdt:HYPDE_31593"/>
<proteinExistence type="predicted"/>